<dbReference type="AlphaFoldDB" id="D2S2Z7"/>
<organism evidence="1 2">
    <name type="scientific">Haloterrigena turkmenica (strain ATCC 51198 / DSM 5511 / JCM 9101 / NCIMB 13204 / VKM B-1734 / 4k)</name>
    <name type="common">Halococcus turkmenicus</name>
    <dbReference type="NCBI Taxonomy" id="543526"/>
    <lineage>
        <taxon>Archaea</taxon>
        <taxon>Methanobacteriati</taxon>
        <taxon>Methanobacteriota</taxon>
        <taxon>Stenosarchaea group</taxon>
        <taxon>Halobacteria</taxon>
        <taxon>Halobacteriales</taxon>
        <taxon>Natrialbaceae</taxon>
        <taxon>Haloterrigena</taxon>
    </lineage>
</organism>
<dbReference type="HOGENOM" id="CLU_024306_0_0_2"/>
<evidence type="ECO:0000313" key="1">
    <source>
        <dbReference type="EMBL" id="ADB63744.1"/>
    </source>
</evidence>
<dbReference type="EMBL" id="CP001864">
    <property type="protein sequence ID" value="ADB63744.1"/>
    <property type="molecule type" value="Genomic_DNA"/>
</dbReference>
<dbReference type="eggNOG" id="arCOG01377">
    <property type="taxonomic scope" value="Archaea"/>
</dbReference>
<geneLocation type="plasmid" evidence="1 2">
    <name>pHTUR04</name>
</geneLocation>
<dbReference type="PANTHER" id="PTHR10151:SF120">
    <property type="entry name" value="BIS(5'-ADENOSYL)-TRIPHOSPHATASE"/>
    <property type="match status" value="1"/>
</dbReference>
<reference evidence="1 2" key="1">
    <citation type="journal article" date="2010" name="Stand. Genomic Sci.">
        <title>Complete genome sequence of Haloterrigena turkmenica type strain (4k).</title>
        <authorList>
            <person name="Saunders E."/>
            <person name="Tindall B.J."/>
            <person name="Fahnrich R."/>
            <person name="Lapidus A."/>
            <person name="Copeland A."/>
            <person name="Del Rio T.G."/>
            <person name="Lucas S."/>
            <person name="Chen F."/>
            <person name="Tice H."/>
            <person name="Cheng J.F."/>
            <person name="Han C."/>
            <person name="Detter J.C."/>
            <person name="Bruce D."/>
            <person name="Goodwin L."/>
            <person name="Chain P."/>
            <person name="Pitluck S."/>
            <person name="Pati A."/>
            <person name="Ivanova N."/>
            <person name="Mavromatis K."/>
            <person name="Chen A."/>
            <person name="Palaniappan K."/>
            <person name="Land M."/>
            <person name="Hauser L."/>
            <person name="Chang Y.J."/>
            <person name="Jeffries C.D."/>
            <person name="Brettin T."/>
            <person name="Rohde M."/>
            <person name="Goker M."/>
            <person name="Bristow J."/>
            <person name="Eisen J.A."/>
            <person name="Markowitz V."/>
            <person name="Hugenholtz P."/>
            <person name="Klenk H.P."/>
            <person name="Kyrpides N.C."/>
        </authorList>
    </citation>
    <scope>NUCLEOTIDE SEQUENCE [LARGE SCALE GENOMIC DNA]</scope>
    <source>
        <strain evidence="2">ATCC 51198 / DSM 5511 / JCM 9101 / NCIMB 13204 / VKM B-1734 / 4k</strain>
    </source>
</reference>
<evidence type="ECO:0000313" key="2">
    <source>
        <dbReference type="Proteomes" id="UP000001903"/>
    </source>
</evidence>
<dbReference type="InterPro" id="IPR017850">
    <property type="entry name" value="Alkaline_phosphatase_core_sf"/>
</dbReference>
<dbReference type="OrthoDB" id="33550at2157"/>
<dbReference type="InterPro" id="IPR002591">
    <property type="entry name" value="Phosphodiest/P_Trfase"/>
</dbReference>
<dbReference type="KEGG" id="htu:Htur_5113"/>
<sequence length="545" mass="59171">MGASATETELELLVVGLDGSCRSVLEPLFEADEIPTIERLIKTGTSGPLESQIPPWTASAWPSVYTGKNPGKHGVYDFLSFDGYDWDVVNATHVRERPIWELLSEYGLSSVVVNVPVTHPPREFDGALIPGMTAPEDPPCHPEGILEDVKLAGDGYHVYPQGTDAPDQSIEGYERTIEDRGSAFRYLARRIEPEFGFLQFQATDTVFHERPGDKAAVEAVYRAVDRQLRETLAETDPENVLLVSDHGIGKVTGHEFRVNEFLREQGSVAVESGGGMPNWSTTWENELLEGESGGDSEAADGGTSALERAMNAAAKAGITTQRVAAALERVGLKEPIGERVPNGMIRAASERVDFPESTAYVRSKSELGVRINLEGREPNGQVPESDYEAVRSELIDRLSAVRTPDGEPMFEAVEPRETYFEGPYVDEAPDILTVPADFDNAIVADVGTEQFGEPMEPWNHKRTGIVAAAGSDVDESASLEGATIFDVAPTVCALFDVPVDAEMDGTTLPVVDAGEETTYPDYEPDPIRATDDGAVEDHLSDLGYL</sequence>
<dbReference type="GeneID" id="8745661"/>
<dbReference type="GO" id="GO:0016787">
    <property type="term" value="F:hydrolase activity"/>
    <property type="evidence" value="ECO:0007669"/>
    <property type="project" value="UniProtKB-ARBA"/>
</dbReference>
<dbReference type="Proteomes" id="UP000001903">
    <property type="component" value="Plasmid pHTUR04"/>
</dbReference>
<dbReference type="Gene3D" id="3.40.720.10">
    <property type="entry name" value="Alkaline Phosphatase, subunit A"/>
    <property type="match status" value="2"/>
</dbReference>
<keyword evidence="2" id="KW-1185">Reference proteome</keyword>
<name>D2S2Z7_HALTV</name>
<dbReference type="Pfam" id="PF01663">
    <property type="entry name" value="Phosphodiest"/>
    <property type="match status" value="1"/>
</dbReference>
<gene>
    <name evidence="1" type="ordered locus">Htur_5113</name>
</gene>
<keyword evidence="1" id="KW-0614">Plasmid</keyword>
<dbReference type="RefSeq" id="WP_012945985.1">
    <property type="nucleotide sequence ID" value="NC_013747.1"/>
</dbReference>
<dbReference type="PANTHER" id="PTHR10151">
    <property type="entry name" value="ECTONUCLEOTIDE PYROPHOSPHATASE/PHOSPHODIESTERASE"/>
    <property type="match status" value="1"/>
</dbReference>
<protein>
    <submittedName>
        <fullName evidence="1">Type I phosphodiesterase/nucleotide pyrophosphatase</fullName>
    </submittedName>
</protein>
<accession>D2S2Z7</accession>
<dbReference type="SUPFAM" id="SSF53649">
    <property type="entry name" value="Alkaline phosphatase-like"/>
    <property type="match status" value="1"/>
</dbReference>
<proteinExistence type="predicted"/>